<dbReference type="EMBL" id="JAUFPN010000153">
    <property type="protein sequence ID" value="MDN3565918.1"/>
    <property type="molecule type" value="Genomic_DNA"/>
</dbReference>
<feature type="domain" description="Amidohydrolase-related" evidence="2">
    <location>
        <begin position="7"/>
        <end position="300"/>
    </location>
</feature>
<accession>A0ABT8A8R5</accession>
<evidence type="ECO:0000259" key="2">
    <source>
        <dbReference type="Pfam" id="PF04909"/>
    </source>
</evidence>
<protein>
    <submittedName>
        <fullName evidence="3">Amidohydrolase family protein</fullName>
    </submittedName>
</protein>
<organism evidence="3 4">
    <name type="scientific">Paeniroseomonas aquatica</name>
    <dbReference type="NCBI Taxonomy" id="373043"/>
    <lineage>
        <taxon>Bacteria</taxon>
        <taxon>Pseudomonadati</taxon>
        <taxon>Pseudomonadota</taxon>
        <taxon>Alphaproteobacteria</taxon>
        <taxon>Acetobacterales</taxon>
        <taxon>Acetobacteraceae</taxon>
        <taxon>Paeniroseomonas</taxon>
    </lineage>
</organism>
<proteinExistence type="inferred from homology"/>
<name>A0ABT8A8R5_9PROT</name>
<dbReference type="Pfam" id="PF04909">
    <property type="entry name" value="Amidohydro_2"/>
    <property type="match status" value="1"/>
</dbReference>
<dbReference type="InterPro" id="IPR032466">
    <property type="entry name" value="Metal_Hydrolase"/>
</dbReference>
<evidence type="ECO:0000313" key="4">
    <source>
        <dbReference type="Proteomes" id="UP001529369"/>
    </source>
</evidence>
<evidence type="ECO:0000256" key="1">
    <source>
        <dbReference type="ARBA" id="ARBA00038310"/>
    </source>
</evidence>
<evidence type="ECO:0000313" key="3">
    <source>
        <dbReference type="EMBL" id="MDN3565918.1"/>
    </source>
</evidence>
<dbReference type="PANTHER" id="PTHR43569:SF1">
    <property type="entry name" value="BLL3371 PROTEIN"/>
    <property type="match status" value="1"/>
</dbReference>
<sequence length="318" mass="33998">MPGLPIIDAHHHFWDLRRNPHPWLRDLPMIPFRYGDYAALRGRDFLPEDYDRVAEGLPVVATVTMEGEWDPADPLGESRWMTALAARTGRPAAHVAQAWLDRADAPAVLEALGGMPLVRGIRHKPRAAASPALVEPGAPGGMGDPRWRAGYGLLARHGLHFELQAPWWHLDEALALVEAHPATPLVLNHTGLPADRSAAGLAGWRAAMRRLAAAPQVSVKISGLGLAGRPWAIADNIGIIRETIGIFGAGRCMFASNFPVDGLCGSFRTIVEGFAAAVADLPEAERAALFAGNAARIYRLRIAGLAGAAGPGEARPGR</sequence>
<dbReference type="Gene3D" id="3.20.20.140">
    <property type="entry name" value="Metal-dependent hydrolases"/>
    <property type="match status" value="1"/>
</dbReference>
<keyword evidence="4" id="KW-1185">Reference proteome</keyword>
<dbReference type="PANTHER" id="PTHR43569">
    <property type="entry name" value="AMIDOHYDROLASE"/>
    <property type="match status" value="1"/>
</dbReference>
<comment type="caution">
    <text evidence="3">The sequence shown here is derived from an EMBL/GenBank/DDBJ whole genome shotgun (WGS) entry which is preliminary data.</text>
</comment>
<dbReference type="RefSeq" id="WP_290317791.1">
    <property type="nucleotide sequence ID" value="NZ_JAUFPN010000153.1"/>
</dbReference>
<comment type="similarity">
    <text evidence="1">Belongs to the metallo-dependent hydrolases superfamily.</text>
</comment>
<dbReference type="InterPro" id="IPR052350">
    <property type="entry name" value="Metallo-dep_Lactonases"/>
</dbReference>
<reference evidence="4" key="1">
    <citation type="journal article" date="2019" name="Int. J. Syst. Evol. Microbiol.">
        <title>The Global Catalogue of Microorganisms (GCM) 10K type strain sequencing project: providing services to taxonomists for standard genome sequencing and annotation.</title>
        <authorList>
            <consortium name="The Broad Institute Genomics Platform"/>
            <consortium name="The Broad Institute Genome Sequencing Center for Infectious Disease"/>
            <person name="Wu L."/>
            <person name="Ma J."/>
        </authorList>
    </citation>
    <scope>NUCLEOTIDE SEQUENCE [LARGE SCALE GENOMIC DNA]</scope>
    <source>
        <strain evidence="4">CECT 7131</strain>
    </source>
</reference>
<dbReference type="InterPro" id="IPR006680">
    <property type="entry name" value="Amidohydro-rel"/>
</dbReference>
<gene>
    <name evidence="3" type="ORF">QWZ14_16225</name>
</gene>
<dbReference type="SUPFAM" id="SSF51556">
    <property type="entry name" value="Metallo-dependent hydrolases"/>
    <property type="match status" value="1"/>
</dbReference>
<dbReference type="Proteomes" id="UP001529369">
    <property type="component" value="Unassembled WGS sequence"/>
</dbReference>